<dbReference type="CDD" id="cd10918">
    <property type="entry name" value="CE4_NodB_like_5s_6s"/>
    <property type="match status" value="1"/>
</dbReference>
<protein>
    <submittedName>
        <fullName evidence="4">Polysaccharide deacetylase family protein</fullName>
    </submittedName>
</protein>
<sequence length="261" mass="30421">MITSRQLFRKLILDIWGGFSVPKVGVHILNGHMICKGIPNDTSKEYFSYQLKKLSRYVSFIRIEEAVALIQNREKTVIDQPLVAFTFDDGFMECHSMIAPVLEQFGVNAAFFINPNFANGDDVYIQNFTNNIVLTPGKTPMRWKEIRDLHERGHIIGAHTMDHYMINDSNWVELDKQIGCCKSVIEQELSTSCEYFAFPYGRLEHANQSSIDIACKYYKYVFSQSDYKHYFSFGGRVINRRHFEPFWPVKHVSYFLSCHKK</sequence>
<gene>
    <name evidence="4" type="ORF">M124_0940</name>
</gene>
<evidence type="ECO:0000256" key="1">
    <source>
        <dbReference type="ARBA" id="ARBA00004613"/>
    </source>
</evidence>
<reference evidence="4 5" key="1">
    <citation type="submission" date="2014-02" db="EMBL/GenBank/DDBJ databases">
        <authorList>
            <person name="Sears C."/>
            <person name="Carroll K."/>
            <person name="Sack B.R."/>
            <person name="Qadri F."/>
            <person name="Myers L.L."/>
            <person name="Chung G.-T."/>
            <person name="Escheverria P."/>
            <person name="Fraser C.M."/>
            <person name="Sadzewicz L."/>
            <person name="Shefchek K.A."/>
            <person name="Tallon L."/>
            <person name="Das S.P."/>
            <person name="Daugherty S."/>
            <person name="Mongodin E.F."/>
        </authorList>
    </citation>
    <scope>NUCLEOTIDE SEQUENCE [LARGE SCALE GENOMIC DNA]</scope>
    <source>
        <strain evidence="5">3988T(B)14</strain>
    </source>
</reference>
<dbReference type="InterPro" id="IPR002509">
    <property type="entry name" value="NODB_dom"/>
</dbReference>
<feature type="domain" description="NodB homology" evidence="3">
    <location>
        <begin position="81"/>
        <end position="261"/>
    </location>
</feature>
<comment type="subcellular location">
    <subcellularLocation>
        <location evidence="1">Secreted</location>
    </subcellularLocation>
</comment>
<dbReference type="Gene3D" id="3.20.20.370">
    <property type="entry name" value="Glycoside hydrolase/deacetylase"/>
    <property type="match status" value="1"/>
</dbReference>
<comment type="caution">
    <text evidence="4">The sequence shown here is derived from an EMBL/GenBank/DDBJ whole genome shotgun (WGS) entry which is preliminary data.</text>
</comment>
<accession>A0A015SSS1</accession>
<evidence type="ECO:0000313" key="4">
    <source>
        <dbReference type="EMBL" id="EXY75219.1"/>
    </source>
</evidence>
<name>A0A015SSS1_BACFG</name>
<dbReference type="GO" id="GO:0005975">
    <property type="term" value="P:carbohydrate metabolic process"/>
    <property type="evidence" value="ECO:0007669"/>
    <property type="project" value="InterPro"/>
</dbReference>
<evidence type="ECO:0000256" key="2">
    <source>
        <dbReference type="ARBA" id="ARBA00022729"/>
    </source>
</evidence>
<dbReference type="RefSeq" id="WP_005785509.1">
    <property type="nucleotide sequence ID" value="NZ_JGCY01000245.1"/>
</dbReference>
<dbReference type="GO" id="GO:0005576">
    <property type="term" value="C:extracellular region"/>
    <property type="evidence" value="ECO:0007669"/>
    <property type="project" value="UniProtKB-SubCell"/>
</dbReference>
<dbReference type="PATRIC" id="fig|1339315.3.peg.1734"/>
<organism evidence="4 5">
    <name type="scientific">Bacteroides fragilis str. 3988T(B)14</name>
    <dbReference type="NCBI Taxonomy" id="1339315"/>
    <lineage>
        <taxon>Bacteria</taxon>
        <taxon>Pseudomonadati</taxon>
        <taxon>Bacteroidota</taxon>
        <taxon>Bacteroidia</taxon>
        <taxon>Bacteroidales</taxon>
        <taxon>Bacteroidaceae</taxon>
        <taxon>Bacteroides</taxon>
    </lineage>
</organism>
<dbReference type="GO" id="GO:0016810">
    <property type="term" value="F:hydrolase activity, acting on carbon-nitrogen (but not peptide) bonds"/>
    <property type="evidence" value="ECO:0007669"/>
    <property type="project" value="InterPro"/>
</dbReference>
<dbReference type="PROSITE" id="PS51677">
    <property type="entry name" value="NODB"/>
    <property type="match status" value="1"/>
</dbReference>
<evidence type="ECO:0000259" key="3">
    <source>
        <dbReference type="PROSITE" id="PS51677"/>
    </source>
</evidence>
<keyword evidence="2" id="KW-0732">Signal</keyword>
<dbReference type="EMBL" id="JGCY01000245">
    <property type="protein sequence ID" value="EXY75219.1"/>
    <property type="molecule type" value="Genomic_DNA"/>
</dbReference>
<dbReference type="PANTHER" id="PTHR34216">
    <property type="match status" value="1"/>
</dbReference>
<dbReference type="Pfam" id="PF01522">
    <property type="entry name" value="Polysacc_deac_1"/>
    <property type="match status" value="1"/>
</dbReference>
<dbReference type="SUPFAM" id="SSF88713">
    <property type="entry name" value="Glycoside hydrolase/deacetylase"/>
    <property type="match status" value="1"/>
</dbReference>
<dbReference type="InterPro" id="IPR011330">
    <property type="entry name" value="Glyco_hydro/deAcase_b/a-brl"/>
</dbReference>
<dbReference type="PANTHER" id="PTHR34216:SF3">
    <property type="entry name" value="POLY-BETA-1,6-N-ACETYL-D-GLUCOSAMINE N-DEACETYLASE"/>
    <property type="match status" value="1"/>
</dbReference>
<dbReference type="Proteomes" id="UP000020529">
    <property type="component" value="Unassembled WGS sequence"/>
</dbReference>
<proteinExistence type="predicted"/>
<dbReference type="AlphaFoldDB" id="A0A015SSS1"/>
<evidence type="ECO:0000313" key="5">
    <source>
        <dbReference type="Proteomes" id="UP000020529"/>
    </source>
</evidence>
<dbReference type="InterPro" id="IPR051398">
    <property type="entry name" value="Polysacch_Deacetylase"/>
</dbReference>